<dbReference type="EMBL" id="AQQV01000001">
    <property type="protein sequence ID" value="ORE88352.1"/>
    <property type="molecule type" value="Genomic_DNA"/>
</dbReference>
<accession>A0A1Y1SFB1</accession>
<comment type="caution">
    <text evidence="1">The sequence shown here is derived from an EMBL/GenBank/DDBJ whole genome shotgun (WGS) entry which is preliminary data.</text>
</comment>
<name>A0A1Y1SFB1_9GAMM</name>
<proteinExistence type="predicted"/>
<dbReference type="STRING" id="1317117.ATO7_00715"/>
<organism evidence="1 2">
    <name type="scientific">Oceanococcus atlanticus</name>
    <dbReference type="NCBI Taxonomy" id="1317117"/>
    <lineage>
        <taxon>Bacteria</taxon>
        <taxon>Pseudomonadati</taxon>
        <taxon>Pseudomonadota</taxon>
        <taxon>Gammaproteobacteria</taxon>
        <taxon>Chromatiales</taxon>
        <taxon>Oceanococcaceae</taxon>
        <taxon>Oceanococcus</taxon>
    </lineage>
</organism>
<evidence type="ECO:0000313" key="2">
    <source>
        <dbReference type="Proteomes" id="UP000192342"/>
    </source>
</evidence>
<protein>
    <submittedName>
        <fullName evidence="1">Uncharacterized protein</fullName>
    </submittedName>
</protein>
<reference evidence="1 2" key="1">
    <citation type="submission" date="2013-04" db="EMBL/GenBank/DDBJ databases">
        <title>Oceanococcus atlanticus 22II-S10r2 Genome Sequencing.</title>
        <authorList>
            <person name="Lai Q."/>
            <person name="Li G."/>
            <person name="Shao Z."/>
        </authorList>
    </citation>
    <scope>NUCLEOTIDE SEQUENCE [LARGE SCALE GENOMIC DNA]</scope>
    <source>
        <strain evidence="1 2">22II-S10r2</strain>
    </source>
</reference>
<dbReference type="Gene3D" id="2.40.360.20">
    <property type="match status" value="1"/>
</dbReference>
<dbReference type="OrthoDB" id="5741703at2"/>
<keyword evidence="2" id="KW-1185">Reference proteome</keyword>
<gene>
    <name evidence="1" type="ORF">ATO7_00715</name>
</gene>
<sequence>MLTPGSSYSWTLKRDDNSVTVSDDRSVTTGSFNGQSAIKTVSNMTTSNGSPSSTDTYQTMNEAASVINVLGTETTSPTAVTITFTPSYELEFDLQPGESHTETYQQDINTFGFSMSQDVSMTRTYFGIKSVSVPGGTFQACHFKQETSIDGAAPEPVETWVDTVSGLVVQQLNSDGTRDQLTEGEVNGNPVP</sequence>
<dbReference type="AlphaFoldDB" id="A0A1Y1SFB1"/>
<dbReference type="Proteomes" id="UP000192342">
    <property type="component" value="Unassembled WGS sequence"/>
</dbReference>
<dbReference type="RefSeq" id="WP_083559004.1">
    <property type="nucleotide sequence ID" value="NZ_AQQV01000001.1"/>
</dbReference>
<evidence type="ECO:0000313" key="1">
    <source>
        <dbReference type="EMBL" id="ORE88352.1"/>
    </source>
</evidence>